<evidence type="ECO:0008006" key="3">
    <source>
        <dbReference type="Google" id="ProtNLM"/>
    </source>
</evidence>
<evidence type="ECO:0000313" key="2">
    <source>
        <dbReference type="Proteomes" id="UP000715441"/>
    </source>
</evidence>
<name>A0ABX1JHD7_9PSEU</name>
<dbReference type="Proteomes" id="UP000715441">
    <property type="component" value="Unassembled WGS sequence"/>
</dbReference>
<dbReference type="EMBL" id="JAAXLS010000084">
    <property type="protein sequence ID" value="NKQ59207.1"/>
    <property type="molecule type" value="Genomic_DNA"/>
</dbReference>
<organism evidence="1 2">
    <name type="scientific">Amycolatopsis acididurans</name>
    <dbReference type="NCBI Taxonomy" id="2724524"/>
    <lineage>
        <taxon>Bacteria</taxon>
        <taxon>Bacillati</taxon>
        <taxon>Actinomycetota</taxon>
        <taxon>Actinomycetes</taxon>
        <taxon>Pseudonocardiales</taxon>
        <taxon>Pseudonocardiaceae</taxon>
        <taxon>Amycolatopsis</taxon>
    </lineage>
</organism>
<protein>
    <recommendedName>
        <fullName evidence="3">SprT-like domain-containing protein</fullName>
    </recommendedName>
</protein>
<gene>
    <name evidence="1" type="ORF">HFP15_40850</name>
</gene>
<keyword evidence="2" id="KW-1185">Reference proteome</keyword>
<accession>A0ABX1JHD7</accession>
<sequence>MTASPDVTSTDAAGDPLYAALSATWRAIQARHPEVPDVMVTLGSGTLGQRGAVRLGHFAENRWQRGDDGPELHELFIGGEGLRAGPAGILATLLHEAAHGLATTRGLTDTSNRGYYHNKRYKALAEELGLAVDEAGGRGWQDTSLEPGTERAYAEQLARLAEVLPIYRHAEEQPPKRNRSRNRIPAICGCPDPVRAWAARGTLAEERLTCRVCGQPLRPENPEDTETEDDQA</sequence>
<proteinExistence type="predicted"/>
<reference evidence="1 2" key="1">
    <citation type="submission" date="2020-04" db="EMBL/GenBank/DDBJ databases">
        <title>Novel species.</title>
        <authorList>
            <person name="Teo W.F.A."/>
            <person name="Lipun K."/>
            <person name="Srisuk N."/>
            <person name="Duangmal K."/>
        </authorList>
    </citation>
    <scope>NUCLEOTIDE SEQUENCE [LARGE SCALE GENOMIC DNA]</scope>
    <source>
        <strain evidence="1 2">K13G38</strain>
    </source>
</reference>
<comment type="caution">
    <text evidence="1">The sequence shown here is derived from an EMBL/GenBank/DDBJ whole genome shotgun (WGS) entry which is preliminary data.</text>
</comment>
<dbReference type="RefSeq" id="WP_168523767.1">
    <property type="nucleotide sequence ID" value="NZ_JAAXLS010000084.1"/>
</dbReference>
<evidence type="ECO:0000313" key="1">
    <source>
        <dbReference type="EMBL" id="NKQ59207.1"/>
    </source>
</evidence>